<dbReference type="InterPro" id="IPR029058">
    <property type="entry name" value="AB_hydrolase_fold"/>
</dbReference>
<reference evidence="1" key="1">
    <citation type="submission" date="2013-03" db="EMBL/GenBank/DDBJ databases">
        <title>Genome Sequence of the Profundibacterium mesophilum strain KAUST100406-0324T from Red Sea, a novel genus in the family Rhodobacteraceae.</title>
        <authorList>
            <person name="Essack M."/>
            <person name="Alam I."/>
            <person name="Lafi F."/>
            <person name="Alawi W."/>
            <person name="Kamanu F."/>
            <person name="Al-Suwailem A."/>
            <person name="Lee O.O."/>
            <person name="Xu Y."/>
            <person name="Bajic V."/>
            <person name="Qian P.-Y."/>
            <person name="Archer J."/>
        </authorList>
    </citation>
    <scope>NUCLEOTIDE SEQUENCE</scope>
    <source>
        <strain evidence="1">KAUST100406-0324</strain>
    </source>
</reference>
<dbReference type="Proteomes" id="UP000698242">
    <property type="component" value="Unassembled WGS sequence"/>
</dbReference>
<name>A0A921TCV5_9RHOB</name>
<sequence>MPLLRCDYTASGEIAGWPEACRVAARSLSRSPIIVMTHGLRYSPGAGPRCPHRRLLSLTPEPGFARAFSWPRALGVPRRRPRPGEPVCIALGWPARGPLWQVARRADAAGAALGRHLGALAEAAGRPVHLFAHSLGARLVLGAVAAAPSGAAGRAILLSAAALRRSARDALAAGSGTGGGTEIVNVTSLGNRLFDMALEIAFAAPGQSLGRGLGRDHPRWLDLPIDMPGTCAALDRLGFPQQRMSRLVSHWGCYLQPGTFALYRHLLGRAAPPLEPLRRALRDLHAERARPSLEANPQEPRHDFADRSLLLAHPEWLENLYRPRGDGSAL</sequence>
<dbReference type="SUPFAM" id="SSF53474">
    <property type="entry name" value="alpha/beta-Hydrolases"/>
    <property type="match status" value="1"/>
</dbReference>
<dbReference type="OrthoDB" id="7303283at2"/>
<evidence type="ECO:0000313" key="2">
    <source>
        <dbReference type="Proteomes" id="UP000698242"/>
    </source>
</evidence>
<keyword evidence="2" id="KW-1185">Reference proteome</keyword>
<dbReference type="RefSeq" id="WP_159964898.1">
    <property type="nucleotide sequence ID" value="NZ_APKE01000016.1"/>
</dbReference>
<organism evidence="1 2">
    <name type="scientific">Profundibacterium mesophilum KAUST100406-0324</name>
    <dbReference type="NCBI Taxonomy" id="1037889"/>
    <lineage>
        <taxon>Bacteria</taxon>
        <taxon>Pseudomonadati</taxon>
        <taxon>Pseudomonadota</taxon>
        <taxon>Alphaproteobacteria</taxon>
        <taxon>Rhodobacterales</taxon>
        <taxon>Roseobacteraceae</taxon>
        <taxon>Profundibacterium</taxon>
    </lineage>
</organism>
<dbReference type="AlphaFoldDB" id="A0A921TCV5"/>
<dbReference type="EMBL" id="APKE01000016">
    <property type="protein sequence ID" value="KAF0676123.1"/>
    <property type="molecule type" value="Genomic_DNA"/>
</dbReference>
<evidence type="ECO:0008006" key="3">
    <source>
        <dbReference type="Google" id="ProtNLM"/>
    </source>
</evidence>
<accession>A0A921TCV5</accession>
<proteinExistence type="predicted"/>
<gene>
    <name evidence="1" type="ORF">PMES_01442</name>
</gene>
<evidence type="ECO:0000313" key="1">
    <source>
        <dbReference type="EMBL" id="KAF0676123.1"/>
    </source>
</evidence>
<comment type="caution">
    <text evidence="1">The sequence shown here is derived from an EMBL/GenBank/DDBJ whole genome shotgun (WGS) entry which is preliminary data.</text>
</comment>
<protein>
    <recommendedName>
        <fullName evidence="3">Alpha/beta hydrolase</fullName>
    </recommendedName>
</protein>